<dbReference type="InterPro" id="IPR021408">
    <property type="entry name" value="DUF3046"/>
</dbReference>
<proteinExistence type="predicted"/>
<dbReference type="EMBL" id="CAEZXL010000085">
    <property type="protein sequence ID" value="CAB4687362.1"/>
    <property type="molecule type" value="Genomic_DNA"/>
</dbReference>
<dbReference type="AlphaFoldDB" id="A0A6J6NMJ8"/>
<gene>
    <name evidence="1" type="ORF">UFOPK2373_00590</name>
</gene>
<name>A0A6J6NMJ8_9ZZZZ</name>
<organism evidence="1">
    <name type="scientific">freshwater metagenome</name>
    <dbReference type="NCBI Taxonomy" id="449393"/>
    <lineage>
        <taxon>unclassified sequences</taxon>
        <taxon>metagenomes</taxon>
        <taxon>ecological metagenomes</taxon>
    </lineage>
</organism>
<protein>
    <submittedName>
        <fullName evidence="1">Unannotated protein</fullName>
    </submittedName>
</protein>
<accession>A0A6J6NMJ8</accession>
<dbReference type="Pfam" id="PF11248">
    <property type="entry name" value="DUF3046"/>
    <property type="match status" value="1"/>
</dbReference>
<evidence type="ECO:0000313" key="1">
    <source>
        <dbReference type="EMBL" id="CAB4687362.1"/>
    </source>
</evidence>
<reference evidence="1" key="1">
    <citation type="submission" date="2020-05" db="EMBL/GenBank/DDBJ databases">
        <authorList>
            <person name="Chiriac C."/>
            <person name="Salcher M."/>
            <person name="Ghai R."/>
            <person name="Kavagutti S V."/>
        </authorList>
    </citation>
    <scope>NUCLEOTIDE SEQUENCE</scope>
</reference>
<sequence>MTDEFGAAYAAVLLRDLALIELGDLTGEKALEAGVEPREIWEAICRAQNVPKDRWHGLNKKPKDRHAE</sequence>